<reference evidence="1 2" key="1">
    <citation type="submission" date="2018-11" db="EMBL/GenBank/DDBJ databases">
        <authorList>
            <person name="Lopez-Roques C."/>
            <person name="Donnadieu C."/>
            <person name="Bouchez O."/>
            <person name="Klopp C."/>
            <person name="Cabau C."/>
            <person name="Zahm M."/>
        </authorList>
    </citation>
    <scope>NUCLEOTIDE SEQUENCE [LARGE SCALE GENOMIC DNA]</scope>
    <source>
        <strain evidence="1">RS831</strain>
        <tissue evidence="1">Whole body</tissue>
    </source>
</reference>
<reference evidence="1 2" key="2">
    <citation type="submission" date="2019-01" db="EMBL/GenBank/DDBJ databases">
        <title>A chromosome length genome reference of the Java medaka (oryzias javanicus).</title>
        <authorList>
            <person name="Herpin A."/>
            <person name="Takehana Y."/>
            <person name="Naruse K."/>
            <person name="Ansai S."/>
            <person name="Kawaguchi M."/>
        </authorList>
    </citation>
    <scope>NUCLEOTIDE SEQUENCE [LARGE SCALE GENOMIC DNA]</scope>
    <source>
        <strain evidence="1">RS831</strain>
        <tissue evidence="1">Whole body</tissue>
    </source>
</reference>
<gene>
    <name evidence="1" type="ORF">OJAV_G00085770</name>
</gene>
<evidence type="ECO:0000313" key="1">
    <source>
        <dbReference type="EMBL" id="RVE67841.1"/>
    </source>
</evidence>
<dbReference type="OrthoDB" id="120976at2759"/>
<sequence>MEPYQKASMRKLRRNSNSLLQHLIYRGVHGGGRDTPIPAQPRDAKMIQSIASLIRAKSKLLLLENPDTVRST</sequence>
<dbReference type="EMBL" id="CM012445">
    <property type="protein sequence ID" value="RVE67841.1"/>
    <property type="molecule type" value="Genomic_DNA"/>
</dbReference>
<dbReference type="Proteomes" id="UP000283210">
    <property type="component" value="Chromosome 9"/>
</dbReference>
<name>A0A3S2MVJ6_ORYJA</name>
<accession>A0A3S2MVJ6</accession>
<organism evidence="1 2">
    <name type="scientific">Oryzias javanicus</name>
    <name type="common">Javanese ricefish</name>
    <name type="synonym">Aplocheilus javanicus</name>
    <dbReference type="NCBI Taxonomy" id="123683"/>
    <lineage>
        <taxon>Eukaryota</taxon>
        <taxon>Metazoa</taxon>
        <taxon>Chordata</taxon>
        <taxon>Craniata</taxon>
        <taxon>Vertebrata</taxon>
        <taxon>Euteleostomi</taxon>
        <taxon>Actinopterygii</taxon>
        <taxon>Neopterygii</taxon>
        <taxon>Teleostei</taxon>
        <taxon>Neoteleostei</taxon>
        <taxon>Acanthomorphata</taxon>
        <taxon>Ovalentaria</taxon>
        <taxon>Atherinomorphae</taxon>
        <taxon>Beloniformes</taxon>
        <taxon>Adrianichthyidae</taxon>
        <taxon>Oryziinae</taxon>
        <taxon>Oryzias</taxon>
    </lineage>
</organism>
<protein>
    <submittedName>
        <fullName evidence="1">Uncharacterized protein</fullName>
    </submittedName>
</protein>
<evidence type="ECO:0000313" key="2">
    <source>
        <dbReference type="Proteomes" id="UP000283210"/>
    </source>
</evidence>
<dbReference type="AlphaFoldDB" id="A0A3S2MVJ6"/>
<proteinExistence type="predicted"/>
<keyword evidence="2" id="KW-1185">Reference proteome</keyword>